<dbReference type="InterPro" id="IPR020904">
    <property type="entry name" value="Sc_DH/Rdtase_CS"/>
</dbReference>
<dbReference type="SUPFAM" id="SSF51735">
    <property type="entry name" value="NAD(P)-binding Rossmann-fold domains"/>
    <property type="match status" value="1"/>
</dbReference>
<dbReference type="PANTHER" id="PTHR44196">
    <property type="entry name" value="DEHYDROGENASE/REDUCTASE SDR FAMILY MEMBER 7B"/>
    <property type="match status" value="1"/>
</dbReference>
<dbReference type="OrthoDB" id="335726at2"/>
<feature type="domain" description="Ketoreductase" evidence="3">
    <location>
        <begin position="7"/>
        <end position="193"/>
    </location>
</feature>
<dbReference type="InterPro" id="IPR002347">
    <property type="entry name" value="SDR_fam"/>
</dbReference>
<evidence type="ECO:0000313" key="5">
    <source>
        <dbReference type="Proteomes" id="UP000294546"/>
    </source>
</evidence>
<accession>A0A4R1GUX5</accession>
<organism evidence="4 5">
    <name type="scientific">Marinobacterium mangrovicola</name>
    <dbReference type="NCBI Taxonomy" id="1476959"/>
    <lineage>
        <taxon>Bacteria</taxon>
        <taxon>Pseudomonadati</taxon>
        <taxon>Pseudomonadota</taxon>
        <taxon>Gammaproteobacteria</taxon>
        <taxon>Oceanospirillales</taxon>
        <taxon>Oceanospirillaceae</taxon>
        <taxon>Marinobacterium</taxon>
    </lineage>
</organism>
<name>A0A4R1GUX5_9GAMM</name>
<dbReference type="Proteomes" id="UP000294546">
    <property type="component" value="Unassembled WGS sequence"/>
</dbReference>
<sequence length="257" mass="27548">MLKDSKQLIWITGGGTGIGRATALAFAAQGHRVVVSGRREEPLQAVSDSVREQGLSGSLGILAFDVTDTADAQGAFETLCRREGVPDLVMLSAGNHQPMPVSELSVDSCRALMEVNYFGILNVLEAVLPAMRERGQGTLALVSSVAGYRGLPTAGAYGGSKAAVINLAESLACELNGTGIDLRLINPGFVRTPLTDRNDFEMPCLIEPEEAAEAIIKGLRGRGFEICFPTGFAMIMKLMRLLPYRLYFSLIKRKTGL</sequence>
<dbReference type="GO" id="GO:0016020">
    <property type="term" value="C:membrane"/>
    <property type="evidence" value="ECO:0007669"/>
    <property type="project" value="TreeGrafter"/>
</dbReference>
<keyword evidence="2" id="KW-0560">Oxidoreductase</keyword>
<comment type="similarity">
    <text evidence="1">Belongs to the short-chain dehydrogenases/reductases (SDR) family.</text>
</comment>
<evidence type="ECO:0000259" key="3">
    <source>
        <dbReference type="SMART" id="SM00822"/>
    </source>
</evidence>
<protein>
    <submittedName>
        <fullName evidence="4">Short-subunit dehydrogenase</fullName>
    </submittedName>
</protein>
<proteinExistence type="inferred from homology"/>
<dbReference type="InterPro" id="IPR036291">
    <property type="entry name" value="NAD(P)-bd_dom_sf"/>
</dbReference>
<keyword evidence="5" id="KW-1185">Reference proteome</keyword>
<evidence type="ECO:0000256" key="2">
    <source>
        <dbReference type="ARBA" id="ARBA00023002"/>
    </source>
</evidence>
<dbReference type="PANTHER" id="PTHR44196:SF1">
    <property type="entry name" value="DEHYDROGENASE_REDUCTASE SDR FAMILY MEMBER 7B"/>
    <property type="match status" value="1"/>
</dbReference>
<dbReference type="RefSeq" id="WP_132286222.1">
    <property type="nucleotide sequence ID" value="NZ_SMFU01000007.1"/>
</dbReference>
<dbReference type="AlphaFoldDB" id="A0A4R1GUX5"/>
<dbReference type="GO" id="GO:0016491">
    <property type="term" value="F:oxidoreductase activity"/>
    <property type="evidence" value="ECO:0007669"/>
    <property type="project" value="UniProtKB-KW"/>
</dbReference>
<evidence type="ECO:0000256" key="1">
    <source>
        <dbReference type="ARBA" id="ARBA00006484"/>
    </source>
</evidence>
<dbReference type="Gene3D" id="3.40.50.720">
    <property type="entry name" value="NAD(P)-binding Rossmann-like Domain"/>
    <property type="match status" value="1"/>
</dbReference>
<gene>
    <name evidence="4" type="ORF">CLV83_0195</name>
</gene>
<comment type="caution">
    <text evidence="4">The sequence shown here is derived from an EMBL/GenBank/DDBJ whole genome shotgun (WGS) entry which is preliminary data.</text>
</comment>
<dbReference type="PROSITE" id="PS00061">
    <property type="entry name" value="ADH_SHORT"/>
    <property type="match status" value="1"/>
</dbReference>
<dbReference type="PRINTS" id="PR00081">
    <property type="entry name" value="GDHRDH"/>
</dbReference>
<dbReference type="SMART" id="SM00822">
    <property type="entry name" value="PKS_KR"/>
    <property type="match status" value="1"/>
</dbReference>
<evidence type="ECO:0000313" key="4">
    <source>
        <dbReference type="EMBL" id="TCK08122.1"/>
    </source>
</evidence>
<dbReference type="Pfam" id="PF00106">
    <property type="entry name" value="adh_short"/>
    <property type="match status" value="1"/>
</dbReference>
<reference evidence="4 5" key="1">
    <citation type="submission" date="2019-03" db="EMBL/GenBank/DDBJ databases">
        <title>Genomic Encyclopedia of Archaeal and Bacterial Type Strains, Phase II (KMG-II): from individual species to whole genera.</title>
        <authorList>
            <person name="Goeker M."/>
        </authorList>
    </citation>
    <scope>NUCLEOTIDE SEQUENCE [LARGE SCALE GENOMIC DNA]</scope>
    <source>
        <strain evidence="4 5">DSM 27697</strain>
    </source>
</reference>
<dbReference type="EMBL" id="SMFU01000007">
    <property type="protein sequence ID" value="TCK08122.1"/>
    <property type="molecule type" value="Genomic_DNA"/>
</dbReference>
<dbReference type="InterPro" id="IPR057326">
    <property type="entry name" value="KR_dom"/>
</dbReference>